<dbReference type="EMBL" id="JARBDR010000918">
    <property type="protein sequence ID" value="KAJ8301623.1"/>
    <property type="molecule type" value="Genomic_DNA"/>
</dbReference>
<dbReference type="PANTHER" id="PTHR12480">
    <property type="entry name" value="ARGININE DEMETHYLASE AND LYSYL-HYDROXYLASE JMJD"/>
    <property type="match status" value="1"/>
</dbReference>
<feature type="region of interest" description="Disordered" evidence="1">
    <location>
        <begin position="64"/>
        <end position="96"/>
    </location>
</feature>
<dbReference type="SMART" id="SM00558">
    <property type="entry name" value="JmjC"/>
    <property type="match status" value="1"/>
</dbReference>
<feature type="compositionally biased region" description="Low complexity" evidence="1">
    <location>
        <begin position="80"/>
        <end position="96"/>
    </location>
</feature>
<feature type="compositionally biased region" description="Polar residues" evidence="1">
    <location>
        <begin position="67"/>
        <end position="79"/>
    </location>
</feature>
<reference evidence="3 4" key="1">
    <citation type="submission" date="2022-12" db="EMBL/GenBank/DDBJ databases">
        <title>Chromosome-level genome of Tegillarca granosa.</title>
        <authorList>
            <person name="Kim J."/>
        </authorList>
    </citation>
    <scope>NUCLEOTIDE SEQUENCE [LARGE SCALE GENOMIC DNA]</scope>
    <source>
        <strain evidence="3">Teg-2019</strain>
        <tissue evidence="3">Adductor muscle</tissue>
    </source>
</reference>
<dbReference type="Pfam" id="PF13181">
    <property type="entry name" value="TPR_8"/>
    <property type="match status" value="1"/>
</dbReference>
<dbReference type="PROSITE" id="PS51184">
    <property type="entry name" value="JMJC"/>
    <property type="match status" value="1"/>
</dbReference>
<feature type="domain" description="JmjC" evidence="2">
    <location>
        <begin position="254"/>
        <end position="393"/>
    </location>
</feature>
<organism evidence="3 4">
    <name type="scientific">Tegillarca granosa</name>
    <name type="common">Malaysian cockle</name>
    <name type="synonym">Anadara granosa</name>
    <dbReference type="NCBI Taxonomy" id="220873"/>
    <lineage>
        <taxon>Eukaryota</taxon>
        <taxon>Metazoa</taxon>
        <taxon>Spiralia</taxon>
        <taxon>Lophotrochozoa</taxon>
        <taxon>Mollusca</taxon>
        <taxon>Bivalvia</taxon>
        <taxon>Autobranchia</taxon>
        <taxon>Pteriomorphia</taxon>
        <taxon>Arcoida</taxon>
        <taxon>Arcoidea</taxon>
        <taxon>Arcidae</taxon>
        <taxon>Tegillarca</taxon>
    </lineage>
</organism>
<evidence type="ECO:0000313" key="4">
    <source>
        <dbReference type="Proteomes" id="UP001217089"/>
    </source>
</evidence>
<evidence type="ECO:0000259" key="2">
    <source>
        <dbReference type="PROSITE" id="PS51184"/>
    </source>
</evidence>
<accession>A0ABQ9E8E8</accession>
<evidence type="ECO:0000313" key="3">
    <source>
        <dbReference type="EMBL" id="KAJ8301623.1"/>
    </source>
</evidence>
<dbReference type="Pfam" id="PF13621">
    <property type="entry name" value="Cupin_8"/>
    <property type="match status" value="1"/>
</dbReference>
<keyword evidence="4" id="KW-1185">Reference proteome</keyword>
<name>A0ABQ9E8E8_TEGGR</name>
<sequence length="573" mass="65572">MPFAPMLRCKTVGNRKRIGGTGVLLGETENWTGVNGGYNKFYLYPEVCFILYLFSEADTMRKRKSSHLQTQNGTVDQNNSKSKSSTKASSSKSSVSSLPQSTKATIVIVIIIIASLSVIFQDKIIKLIANQIPDDLITGQSQSQKIDSQQKHHNIKMPSSANNKKLWKIDRKSVLDLTSDHFEAEYRFKKPLIVTFPNGASDWTDPKKWTVSSLKKEYGDWSVLSGNSRDIVRGGGSGDKESSFTEFVDRGIKEKDLLGEPLYIFDRHFYQDSNDSIFFLGSSGSGVSFHKHADAWNGVIYGQKRWFLYPVQQTPPGGVYPGYTQNEWFDQVYPHLNETTKPIECVQEAGEILYLPEGMYHGTVNLGDTVAIGIQKKLAQTKEEQLFYEDLDVMRKIGRSDPSSDEYKSLKNRRKEIYLNLLELLPGNSEVKMKIGELYSNYGQTNDGIKYTQEATDIDSFFIGDHKNAEECYKTALKLSPNLWDVHAAYGDFLVDTDRPKEAIEFYKKKFVFYNKREIKFCVIVILKKFYILFSLRKKVYVIVILKKFYIPYFCLRNKACLIVIIKNFYRNL</sequence>
<evidence type="ECO:0000256" key="1">
    <source>
        <dbReference type="SAM" id="MobiDB-lite"/>
    </source>
</evidence>
<proteinExistence type="predicted"/>
<dbReference type="Gene3D" id="2.60.120.650">
    <property type="entry name" value="Cupin"/>
    <property type="match status" value="2"/>
</dbReference>
<dbReference type="InterPro" id="IPR050910">
    <property type="entry name" value="JMJD6_ArgDemeth/LysHydrox"/>
</dbReference>
<dbReference type="InterPro" id="IPR003347">
    <property type="entry name" value="JmjC_dom"/>
</dbReference>
<dbReference type="Gene3D" id="1.25.40.10">
    <property type="entry name" value="Tetratricopeptide repeat domain"/>
    <property type="match status" value="1"/>
</dbReference>
<dbReference type="InterPro" id="IPR041667">
    <property type="entry name" value="Cupin_8"/>
</dbReference>
<dbReference type="SUPFAM" id="SSF51197">
    <property type="entry name" value="Clavaminate synthase-like"/>
    <property type="match status" value="1"/>
</dbReference>
<dbReference type="Proteomes" id="UP001217089">
    <property type="component" value="Unassembled WGS sequence"/>
</dbReference>
<dbReference type="SUPFAM" id="SSF48452">
    <property type="entry name" value="TPR-like"/>
    <property type="match status" value="1"/>
</dbReference>
<comment type="caution">
    <text evidence="3">The sequence shown here is derived from an EMBL/GenBank/DDBJ whole genome shotgun (WGS) entry which is preliminary data.</text>
</comment>
<gene>
    <name evidence="3" type="ORF">KUTeg_020610</name>
</gene>
<dbReference type="PANTHER" id="PTHR12480:SF21">
    <property type="entry name" value="JMJC DOMAIN-CONTAINING PROTEIN 8"/>
    <property type="match status" value="1"/>
</dbReference>
<dbReference type="InterPro" id="IPR019734">
    <property type="entry name" value="TPR_rpt"/>
</dbReference>
<dbReference type="InterPro" id="IPR011990">
    <property type="entry name" value="TPR-like_helical_dom_sf"/>
</dbReference>
<protein>
    <recommendedName>
        <fullName evidence="2">JmjC domain-containing protein</fullName>
    </recommendedName>
</protein>